<sequence length="235" mass="27099">MSVMIVTGFKGEQKKFKRVRDAYAEKESGVKALLAEKSIQPDQLEIYLRAFKSEQQLELWGRNRGGNQFQLLKTYSICQTCGVLGPKRKQGDLQIPEGFYHINAFNPTSKFHLSMRLNYPNQSDKVLSDKKYPGGDIYIHGDCVTIGCLPITDEQIKELYIICVEAKNNGQNTIPVTMFPARLTDDNFHKLRQKYKGDTDRINLWNELKKGYDLFNQNKQLFSVKFLPDGRHQVK</sequence>
<evidence type="ECO:0000256" key="3">
    <source>
        <dbReference type="ARBA" id="ARBA00022679"/>
    </source>
</evidence>
<evidence type="ECO:0000313" key="10">
    <source>
        <dbReference type="Proteomes" id="UP000708576"/>
    </source>
</evidence>
<dbReference type="SUPFAM" id="SSF141523">
    <property type="entry name" value="L,D-transpeptidase catalytic domain-like"/>
    <property type="match status" value="1"/>
</dbReference>
<feature type="active site" description="Nucleophile" evidence="7">
    <location>
        <position position="148"/>
    </location>
</feature>
<accession>A0ABS5JWL1</accession>
<dbReference type="CDD" id="cd16913">
    <property type="entry name" value="YkuD_like"/>
    <property type="match status" value="1"/>
</dbReference>
<dbReference type="InterPro" id="IPR038063">
    <property type="entry name" value="Transpep_catalytic_dom"/>
</dbReference>
<gene>
    <name evidence="9" type="ORF">KEM10_13480</name>
</gene>
<evidence type="ECO:0000256" key="7">
    <source>
        <dbReference type="PROSITE-ProRule" id="PRU01373"/>
    </source>
</evidence>
<dbReference type="InterPro" id="IPR005490">
    <property type="entry name" value="LD_TPept_cat_dom"/>
</dbReference>
<evidence type="ECO:0000256" key="1">
    <source>
        <dbReference type="ARBA" id="ARBA00004752"/>
    </source>
</evidence>
<comment type="similarity">
    <text evidence="2">Belongs to the YkuD family.</text>
</comment>
<dbReference type="PANTHER" id="PTHR36699">
    <property type="entry name" value="LD-TRANSPEPTIDASE"/>
    <property type="match status" value="1"/>
</dbReference>
<evidence type="ECO:0000256" key="6">
    <source>
        <dbReference type="ARBA" id="ARBA00023316"/>
    </source>
</evidence>
<dbReference type="RefSeq" id="WP_212216539.1">
    <property type="nucleotide sequence ID" value="NZ_JAGUCO010000009.1"/>
</dbReference>
<organism evidence="9 10">
    <name type="scientific">Carboxylicivirga linearis</name>
    <dbReference type="NCBI Taxonomy" id="1628157"/>
    <lineage>
        <taxon>Bacteria</taxon>
        <taxon>Pseudomonadati</taxon>
        <taxon>Bacteroidota</taxon>
        <taxon>Bacteroidia</taxon>
        <taxon>Marinilabiliales</taxon>
        <taxon>Marinilabiliaceae</taxon>
        <taxon>Carboxylicivirga</taxon>
    </lineage>
</organism>
<keyword evidence="10" id="KW-1185">Reference proteome</keyword>
<feature type="domain" description="L,D-TPase catalytic" evidence="8">
    <location>
        <begin position="46"/>
        <end position="179"/>
    </location>
</feature>
<feature type="active site" description="Proton donor/acceptor" evidence="7">
    <location>
        <position position="140"/>
    </location>
</feature>
<evidence type="ECO:0000256" key="4">
    <source>
        <dbReference type="ARBA" id="ARBA00022960"/>
    </source>
</evidence>
<keyword evidence="6 7" id="KW-0961">Cell wall biogenesis/degradation</keyword>
<dbReference type="PROSITE" id="PS52029">
    <property type="entry name" value="LD_TPASE"/>
    <property type="match status" value="1"/>
</dbReference>
<keyword evidence="4 7" id="KW-0133">Cell shape</keyword>
<evidence type="ECO:0000259" key="8">
    <source>
        <dbReference type="PROSITE" id="PS52029"/>
    </source>
</evidence>
<evidence type="ECO:0000256" key="5">
    <source>
        <dbReference type="ARBA" id="ARBA00022984"/>
    </source>
</evidence>
<dbReference type="Pfam" id="PF03734">
    <property type="entry name" value="YkuD"/>
    <property type="match status" value="1"/>
</dbReference>
<evidence type="ECO:0000256" key="2">
    <source>
        <dbReference type="ARBA" id="ARBA00005992"/>
    </source>
</evidence>
<proteinExistence type="inferred from homology"/>
<comment type="pathway">
    <text evidence="1 7">Cell wall biogenesis; peptidoglycan biosynthesis.</text>
</comment>
<protein>
    <submittedName>
        <fullName evidence="9">L,D-transpeptidase family protein</fullName>
    </submittedName>
</protein>
<keyword evidence="3" id="KW-0808">Transferase</keyword>
<dbReference type="EMBL" id="JAGUCO010000009">
    <property type="protein sequence ID" value="MBS2099299.1"/>
    <property type="molecule type" value="Genomic_DNA"/>
</dbReference>
<reference evidence="9 10" key="1">
    <citation type="journal article" date="2015" name="Int. J. Syst. Evol. Microbiol.">
        <title>Carboxylicivirga linearis sp. nov., isolated from a sea cucumber culture pond.</title>
        <authorList>
            <person name="Wang F.Q."/>
            <person name="Zhou Y.X."/>
            <person name="Lin X.Z."/>
            <person name="Chen G.J."/>
            <person name="Du Z.J."/>
        </authorList>
    </citation>
    <scope>NUCLEOTIDE SEQUENCE [LARGE SCALE GENOMIC DNA]</scope>
    <source>
        <strain evidence="9 10">FB218</strain>
    </source>
</reference>
<dbReference type="PANTHER" id="PTHR36699:SF1">
    <property type="entry name" value="L,D-TRANSPEPTIDASE YAFK-RELATED"/>
    <property type="match status" value="1"/>
</dbReference>
<evidence type="ECO:0000313" key="9">
    <source>
        <dbReference type="EMBL" id="MBS2099299.1"/>
    </source>
</evidence>
<comment type="caution">
    <text evidence="9">The sequence shown here is derived from an EMBL/GenBank/DDBJ whole genome shotgun (WGS) entry which is preliminary data.</text>
</comment>
<keyword evidence="5 7" id="KW-0573">Peptidoglycan synthesis</keyword>
<dbReference type="Proteomes" id="UP000708576">
    <property type="component" value="Unassembled WGS sequence"/>
</dbReference>
<name>A0ABS5JWL1_9BACT</name>